<evidence type="ECO:0000313" key="6">
    <source>
        <dbReference type="EMBL" id="CAB4859948.1"/>
    </source>
</evidence>
<name>A0A6J6R9Y5_9ZZZZ</name>
<dbReference type="AlphaFoldDB" id="A0A6J6R9Y5"/>
<dbReference type="EMBL" id="CAESAE010000004">
    <property type="protein sequence ID" value="CAB4337097.1"/>
    <property type="molecule type" value="Genomic_DNA"/>
</dbReference>
<organism evidence="3">
    <name type="scientific">freshwater metagenome</name>
    <dbReference type="NCBI Taxonomy" id="449393"/>
    <lineage>
        <taxon>unclassified sequences</taxon>
        <taxon>metagenomes</taxon>
        <taxon>ecological metagenomes</taxon>
    </lineage>
</organism>
<dbReference type="EMBL" id="CAFBOC010000020">
    <property type="protein sequence ID" value="CAB4985431.1"/>
    <property type="molecule type" value="Genomic_DNA"/>
</dbReference>
<evidence type="ECO:0000313" key="9">
    <source>
        <dbReference type="EMBL" id="CAB5069906.1"/>
    </source>
</evidence>
<sequence>MASRKHLITIAITTAALSIGGIGLASASNSKSVAKSKVVASKTTPNPMTANLAGRMGNPGGDLATVLSGLVAKGTLTQAQVDAINAAIAAAHASAKPPVNPMRAAEETLIASTIGIDVATLETRLKAGDSLATIAGSKTPALIAALVADATKKIDAAVTAGQISAARATTLKTNLTAQVTAVVNRAGGKIGGMMGGRGFGGRGMGHMDNDAPGMMGGLTPPPVQG</sequence>
<proteinExistence type="predicted"/>
<dbReference type="EMBL" id="CAEZXO010000001">
    <property type="protein sequence ID" value="CAB4682436.1"/>
    <property type="molecule type" value="Genomic_DNA"/>
</dbReference>
<dbReference type="EMBL" id="CAEZYM010000003">
    <property type="protein sequence ID" value="CAB4719866.1"/>
    <property type="molecule type" value="Genomic_DNA"/>
</dbReference>
<evidence type="ECO:0000313" key="4">
    <source>
        <dbReference type="EMBL" id="CAB4771827.1"/>
    </source>
</evidence>
<dbReference type="EMBL" id="CAFBQX010000001">
    <property type="protein sequence ID" value="CAB5069906.1"/>
    <property type="molecule type" value="Genomic_DNA"/>
</dbReference>
<protein>
    <submittedName>
        <fullName evidence="3">Unannotated protein</fullName>
    </submittedName>
</protein>
<evidence type="ECO:0000313" key="5">
    <source>
        <dbReference type="EMBL" id="CAB4833378.1"/>
    </source>
</evidence>
<dbReference type="EMBL" id="CAFABH010000042">
    <property type="protein sequence ID" value="CAB4833378.1"/>
    <property type="molecule type" value="Genomic_DNA"/>
</dbReference>
<accession>A0A6J6R9Y5</accession>
<evidence type="ECO:0000313" key="3">
    <source>
        <dbReference type="EMBL" id="CAB4719866.1"/>
    </source>
</evidence>
<reference evidence="3" key="1">
    <citation type="submission" date="2020-05" db="EMBL/GenBank/DDBJ databases">
        <authorList>
            <person name="Chiriac C."/>
            <person name="Salcher M."/>
            <person name="Ghai R."/>
            <person name="Kavagutti S V."/>
        </authorList>
    </citation>
    <scope>NUCLEOTIDE SEQUENCE</scope>
</reference>
<evidence type="ECO:0000313" key="8">
    <source>
        <dbReference type="EMBL" id="CAB4985431.1"/>
    </source>
</evidence>
<gene>
    <name evidence="2" type="ORF">UFOPK2510_00035</name>
    <name evidence="3" type="ORF">UFOPK2718_00385</name>
    <name evidence="4" type="ORF">UFOPK2936_00241</name>
    <name evidence="5" type="ORF">UFOPK3174_01466</name>
    <name evidence="6" type="ORF">UFOPK3328_00419</name>
    <name evidence="7" type="ORF">UFOPK3779_00884</name>
    <name evidence="8" type="ORF">UFOPK3913_01428</name>
    <name evidence="1" type="ORF">UFOPK4107_00685</name>
    <name evidence="9" type="ORF">UFOPK4403_00188</name>
</gene>
<evidence type="ECO:0000313" key="2">
    <source>
        <dbReference type="EMBL" id="CAB4682436.1"/>
    </source>
</evidence>
<dbReference type="EMBL" id="CAFBLD010000002">
    <property type="protein sequence ID" value="CAB4859948.1"/>
    <property type="molecule type" value="Genomic_DNA"/>
</dbReference>
<evidence type="ECO:0000313" key="7">
    <source>
        <dbReference type="EMBL" id="CAB4946046.1"/>
    </source>
</evidence>
<dbReference type="EMBL" id="CAFBNH010000004">
    <property type="protein sequence ID" value="CAB4946046.1"/>
    <property type="molecule type" value="Genomic_DNA"/>
</dbReference>
<evidence type="ECO:0000313" key="1">
    <source>
        <dbReference type="EMBL" id="CAB4337097.1"/>
    </source>
</evidence>
<dbReference type="EMBL" id="CAEZZW010000001">
    <property type="protein sequence ID" value="CAB4771827.1"/>
    <property type="molecule type" value="Genomic_DNA"/>
</dbReference>